<dbReference type="STRING" id="86416.Clopa_2089"/>
<evidence type="ECO:0000313" key="7">
    <source>
        <dbReference type="Proteomes" id="UP000013523"/>
    </source>
</evidence>
<feature type="domain" description="Enoyl reductase (ER)" evidence="5">
    <location>
        <begin position="8"/>
        <end position="336"/>
    </location>
</feature>
<evidence type="ECO:0000256" key="2">
    <source>
        <dbReference type="ARBA" id="ARBA00022833"/>
    </source>
</evidence>
<dbReference type="OrthoDB" id="9769198at2"/>
<dbReference type="InterPro" id="IPR002328">
    <property type="entry name" value="ADH_Zn_CS"/>
</dbReference>
<dbReference type="GO" id="GO:0016491">
    <property type="term" value="F:oxidoreductase activity"/>
    <property type="evidence" value="ECO:0007669"/>
    <property type="project" value="UniProtKB-KW"/>
</dbReference>
<dbReference type="InterPro" id="IPR020843">
    <property type="entry name" value="ER"/>
</dbReference>
<dbReference type="PROSITE" id="PS00059">
    <property type="entry name" value="ADH_ZINC"/>
    <property type="match status" value="1"/>
</dbReference>
<keyword evidence="3" id="KW-0560">Oxidoreductase</keyword>
<dbReference type="Pfam" id="PF00107">
    <property type="entry name" value="ADH_zinc_N"/>
    <property type="match status" value="1"/>
</dbReference>
<name>R4K5K1_CLOPA</name>
<accession>R4K5K1</accession>
<dbReference type="PANTHER" id="PTHR43401:SF2">
    <property type="entry name" value="L-THREONINE 3-DEHYDROGENASE"/>
    <property type="match status" value="1"/>
</dbReference>
<dbReference type="HOGENOM" id="CLU_026673_11_0_9"/>
<protein>
    <submittedName>
        <fullName evidence="6">Theronine dehydrogenase-like Zn-dependent dehydrogenase</fullName>
    </submittedName>
</protein>
<keyword evidence="1 4" id="KW-0479">Metal-binding</keyword>
<dbReference type="Proteomes" id="UP000013523">
    <property type="component" value="Chromosome"/>
</dbReference>
<gene>
    <name evidence="6" type="ORF">Clopa_2089</name>
</gene>
<dbReference type="KEGG" id="cpas:Clopa_2089"/>
<dbReference type="Gene3D" id="3.90.180.10">
    <property type="entry name" value="Medium-chain alcohol dehydrogenases, catalytic domain"/>
    <property type="match status" value="1"/>
</dbReference>
<dbReference type="Gene3D" id="3.40.50.720">
    <property type="entry name" value="NAD(P)-binding Rossmann-like Domain"/>
    <property type="match status" value="1"/>
</dbReference>
<evidence type="ECO:0000256" key="3">
    <source>
        <dbReference type="ARBA" id="ARBA00023002"/>
    </source>
</evidence>
<organism evidence="6 7">
    <name type="scientific">Clostridium pasteurianum BC1</name>
    <dbReference type="NCBI Taxonomy" id="86416"/>
    <lineage>
        <taxon>Bacteria</taxon>
        <taxon>Bacillati</taxon>
        <taxon>Bacillota</taxon>
        <taxon>Clostridia</taxon>
        <taxon>Eubacteriales</taxon>
        <taxon>Clostridiaceae</taxon>
        <taxon>Clostridium</taxon>
    </lineage>
</organism>
<keyword evidence="7" id="KW-1185">Reference proteome</keyword>
<dbReference type="SUPFAM" id="SSF50129">
    <property type="entry name" value="GroES-like"/>
    <property type="match status" value="1"/>
</dbReference>
<dbReference type="InterPro" id="IPR036291">
    <property type="entry name" value="NAD(P)-bd_dom_sf"/>
</dbReference>
<dbReference type="SMART" id="SM00829">
    <property type="entry name" value="PKS_ER"/>
    <property type="match status" value="1"/>
</dbReference>
<dbReference type="SUPFAM" id="SSF51735">
    <property type="entry name" value="NAD(P)-binding Rossmann-fold domains"/>
    <property type="match status" value="1"/>
</dbReference>
<dbReference type="AlphaFoldDB" id="R4K5K1"/>
<dbReference type="CDD" id="cd08234">
    <property type="entry name" value="threonine_DH_like"/>
    <property type="match status" value="1"/>
</dbReference>
<dbReference type="InterPro" id="IPR013149">
    <property type="entry name" value="ADH-like_C"/>
</dbReference>
<dbReference type="PANTHER" id="PTHR43401">
    <property type="entry name" value="L-THREONINE 3-DEHYDROGENASE"/>
    <property type="match status" value="1"/>
</dbReference>
<proteinExistence type="inferred from homology"/>
<dbReference type="GO" id="GO:0008270">
    <property type="term" value="F:zinc ion binding"/>
    <property type="evidence" value="ECO:0007669"/>
    <property type="project" value="InterPro"/>
</dbReference>
<sequence length="338" mass="36914">MKAAVFYGKHNIKVEEREYREIKENEILVKVKACGVCGTDIHIFNGEEGSAPVTPPIILGHEYSGEVVKVGNNVEDIKIGDKVVIDPNIYCGECDYCRNGKKQLCENLTALGVNIDGGFSEYCVVPKEQAYVFNNITFEEAAMVEPTACCLHGINNIGIKPGDKVLVLGAGAIGLIMLQLAKISGASTVGVSEPIEKRRDTALELGADYILNPMEESFKNNLNKYLGKGPDVIIECTGNKYVIESAFDIAKKGTKILLFAVSNPDIKVEISPFEIFKKELTIKGSLINPDTHLSALDLISSGKVNVQPIITHKFDLDKIEEALEMQKSVESVKVLIIP</sequence>
<comment type="cofactor">
    <cofactor evidence="4">
        <name>Zn(2+)</name>
        <dbReference type="ChEBI" id="CHEBI:29105"/>
    </cofactor>
</comment>
<dbReference type="eggNOG" id="COG1063">
    <property type="taxonomic scope" value="Bacteria"/>
</dbReference>
<reference evidence="6 7" key="1">
    <citation type="submission" date="2012-01" db="EMBL/GenBank/DDBJ databases">
        <title>Complete sequence of chromosome of Clostridium pasteurianum BC1.</title>
        <authorList>
            <consortium name="US DOE Joint Genome Institute"/>
            <person name="Lucas S."/>
            <person name="Han J."/>
            <person name="Lapidus A."/>
            <person name="Cheng J.-F."/>
            <person name="Goodwin L."/>
            <person name="Pitluck S."/>
            <person name="Peters L."/>
            <person name="Mikhailova N."/>
            <person name="Teshima H."/>
            <person name="Detter J.C."/>
            <person name="Han C."/>
            <person name="Tapia R."/>
            <person name="Land M."/>
            <person name="Hauser L."/>
            <person name="Kyrpides N."/>
            <person name="Ivanova N."/>
            <person name="Pagani I."/>
            <person name="Dunn J."/>
            <person name="Taghavi S."/>
            <person name="Francis A."/>
            <person name="van der Lelie D."/>
            <person name="Woyke T."/>
        </authorList>
    </citation>
    <scope>NUCLEOTIDE SEQUENCE [LARGE SCALE GENOMIC DNA]</scope>
    <source>
        <strain evidence="6 7">BC1</strain>
    </source>
</reference>
<evidence type="ECO:0000313" key="6">
    <source>
        <dbReference type="EMBL" id="AGK96971.1"/>
    </source>
</evidence>
<dbReference type="Pfam" id="PF08240">
    <property type="entry name" value="ADH_N"/>
    <property type="match status" value="1"/>
</dbReference>
<keyword evidence="2 4" id="KW-0862">Zinc</keyword>
<evidence type="ECO:0000259" key="5">
    <source>
        <dbReference type="SMART" id="SM00829"/>
    </source>
</evidence>
<dbReference type="InterPro" id="IPR050129">
    <property type="entry name" value="Zn_alcohol_dh"/>
</dbReference>
<dbReference type="EMBL" id="CP003261">
    <property type="protein sequence ID" value="AGK96971.1"/>
    <property type="molecule type" value="Genomic_DNA"/>
</dbReference>
<dbReference type="RefSeq" id="WP_015615279.1">
    <property type="nucleotide sequence ID" value="NC_021182.1"/>
</dbReference>
<dbReference type="InterPro" id="IPR013154">
    <property type="entry name" value="ADH-like_N"/>
</dbReference>
<comment type="similarity">
    <text evidence="4">Belongs to the zinc-containing alcohol dehydrogenase family.</text>
</comment>
<dbReference type="PATRIC" id="fig|86416.3.peg.2061"/>
<dbReference type="InterPro" id="IPR011032">
    <property type="entry name" value="GroES-like_sf"/>
</dbReference>
<evidence type="ECO:0000256" key="4">
    <source>
        <dbReference type="RuleBase" id="RU361277"/>
    </source>
</evidence>
<evidence type="ECO:0000256" key="1">
    <source>
        <dbReference type="ARBA" id="ARBA00022723"/>
    </source>
</evidence>